<organism evidence="1 2">
    <name type="scientific">Setaria italica</name>
    <name type="common">Foxtail millet</name>
    <name type="synonym">Panicum italicum</name>
    <dbReference type="NCBI Taxonomy" id="4555"/>
    <lineage>
        <taxon>Eukaryota</taxon>
        <taxon>Viridiplantae</taxon>
        <taxon>Streptophyta</taxon>
        <taxon>Embryophyta</taxon>
        <taxon>Tracheophyta</taxon>
        <taxon>Spermatophyta</taxon>
        <taxon>Magnoliopsida</taxon>
        <taxon>Liliopsida</taxon>
        <taxon>Poales</taxon>
        <taxon>Poaceae</taxon>
        <taxon>PACMAD clade</taxon>
        <taxon>Panicoideae</taxon>
        <taxon>Panicodae</taxon>
        <taxon>Paniceae</taxon>
        <taxon>Cenchrinae</taxon>
        <taxon>Setaria</taxon>
    </lineage>
</organism>
<accession>K3YKS7</accession>
<dbReference type="EnsemblPlants" id="KQL02689">
    <property type="protein sequence ID" value="KQL02689"/>
    <property type="gene ID" value="SETIT_014846mg"/>
</dbReference>
<evidence type="ECO:0000313" key="2">
    <source>
        <dbReference type="Proteomes" id="UP000004995"/>
    </source>
</evidence>
<protein>
    <submittedName>
        <fullName evidence="1">Uncharacterized protein</fullName>
    </submittedName>
</protein>
<dbReference type="Proteomes" id="UP000004995">
    <property type="component" value="Unassembled WGS sequence"/>
</dbReference>
<sequence>MIATPLEKGMSNLHPLLEEVHLSSPAQFVHSMSLKQLVREPLSQLKAHC</sequence>
<dbReference type="EMBL" id="AGNK02003997">
    <property type="status" value="NOT_ANNOTATED_CDS"/>
    <property type="molecule type" value="Genomic_DNA"/>
</dbReference>
<name>K3YKS7_SETIT</name>
<dbReference type="AlphaFoldDB" id="K3YKS7"/>
<evidence type="ECO:0000313" key="1">
    <source>
        <dbReference type="EnsemblPlants" id="KQL02689"/>
    </source>
</evidence>
<proteinExistence type="predicted"/>
<keyword evidence="2" id="KW-1185">Reference proteome</keyword>
<dbReference type="InParanoid" id="K3YKS7"/>
<dbReference type="Gramene" id="KQL02689">
    <property type="protein sequence ID" value="KQL02689"/>
    <property type="gene ID" value="SETIT_014846mg"/>
</dbReference>
<reference evidence="2" key="1">
    <citation type="journal article" date="2012" name="Nat. Biotechnol.">
        <title>Reference genome sequence of the model plant Setaria.</title>
        <authorList>
            <person name="Bennetzen J.L."/>
            <person name="Schmutz J."/>
            <person name="Wang H."/>
            <person name="Percifield R."/>
            <person name="Hawkins J."/>
            <person name="Pontaroli A.C."/>
            <person name="Estep M."/>
            <person name="Feng L."/>
            <person name="Vaughn J.N."/>
            <person name="Grimwood J."/>
            <person name="Jenkins J."/>
            <person name="Barry K."/>
            <person name="Lindquist E."/>
            <person name="Hellsten U."/>
            <person name="Deshpande S."/>
            <person name="Wang X."/>
            <person name="Wu X."/>
            <person name="Mitros T."/>
            <person name="Triplett J."/>
            <person name="Yang X."/>
            <person name="Ye C.Y."/>
            <person name="Mauro-Herrera M."/>
            <person name="Wang L."/>
            <person name="Li P."/>
            <person name="Sharma M."/>
            <person name="Sharma R."/>
            <person name="Ronald P.C."/>
            <person name="Panaud O."/>
            <person name="Kellogg E.A."/>
            <person name="Brutnell T.P."/>
            <person name="Doust A.N."/>
            <person name="Tuskan G.A."/>
            <person name="Rokhsar D."/>
            <person name="Devos K.M."/>
        </authorList>
    </citation>
    <scope>NUCLEOTIDE SEQUENCE [LARGE SCALE GENOMIC DNA]</scope>
    <source>
        <strain evidence="2">cv. Yugu1</strain>
    </source>
</reference>
<reference evidence="1" key="2">
    <citation type="submission" date="2018-08" db="UniProtKB">
        <authorList>
            <consortium name="EnsemblPlants"/>
        </authorList>
    </citation>
    <scope>IDENTIFICATION</scope>
    <source>
        <strain evidence="1">Yugu1</strain>
    </source>
</reference>
<dbReference type="HOGENOM" id="CLU_3145340_0_0_1"/>